<feature type="binding site" evidence="5 9">
    <location>
        <position position="361"/>
    </location>
    <ligand>
        <name>Zn(2+)</name>
        <dbReference type="ChEBI" id="CHEBI:29105"/>
    </ligand>
</feature>
<dbReference type="FunFam" id="3.40.50.1980:FF:000001">
    <property type="entry name" value="Histidinol dehydrogenase"/>
    <property type="match status" value="1"/>
</dbReference>
<evidence type="ECO:0000256" key="7">
    <source>
        <dbReference type="PIRSR" id="PIRSR000099-1"/>
    </source>
</evidence>
<sequence length="435" mass="45306">MLHSVVWKTADARRRADALARPSAREDAEATVARILAAVRERGEAAVREYAERFDGWAPADGFRVPVEEMDAAERALSDTDRRAILDAADAVRRFHAEQGYRAYSSQTWPGTTAERRVTPIETAGLYIPAGTAPLVSTVIMLAVPAQLAGVPRIAAIAPPRKGAGVEPTVLAAARLLGLDEVYAIGGAHGIAALGYGIAGLPKADKIFGPGNAWVAAAKAALAREPGGPAVDLPAGPSEVMVIADDGADPELVAADLLSQAEHDVLAQVVLVAWSKPFVSLVRDAVERGLAGLPRAQVARAALATSCAILVSGDAEAAEVADAYAPEHLIIQTGDPRALSDKVRNAGSIFLGPWTPEAAGDYAAGPNHALPTAGAARVHGGVTVEMFQKTTTVLEMSPEGARAMGPTVERLAALEGLDAHGRAMALRRRKSEAEE</sequence>
<keyword evidence="5" id="KW-0368">Histidine biosynthesis</keyword>
<dbReference type="EMBL" id="QEXV01000002">
    <property type="protein sequence ID" value="PWE17933.1"/>
    <property type="molecule type" value="Genomic_DNA"/>
</dbReference>
<comment type="function">
    <text evidence="5">Catalyzes the sequential NAD-dependent oxidations of L-histidinol to L-histidinaldehyde and then to L-histidine.</text>
</comment>
<dbReference type="OrthoDB" id="9805269at2"/>
<comment type="caution">
    <text evidence="5">Lacks conserved residue(s) required for the propagation of feature annotation.</text>
</comment>
<dbReference type="InterPro" id="IPR012131">
    <property type="entry name" value="Hstdl_DH"/>
</dbReference>
<feature type="binding site" evidence="5 8">
    <location>
        <position position="328"/>
    </location>
    <ligand>
        <name>substrate</name>
    </ligand>
</feature>
<evidence type="ECO:0000256" key="9">
    <source>
        <dbReference type="PIRSR" id="PIRSR000099-4"/>
    </source>
</evidence>
<dbReference type="SUPFAM" id="SSF53720">
    <property type="entry name" value="ALDH-like"/>
    <property type="match status" value="1"/>
</dbReference>
<keyword evidence="4 5" id="KW-0560">Oxidoreductase</keyword>
<dbReference type="GO" id="GO:0004399">
    <property type="term" value="F:histidinol dehydrogenase activity"/>
    <property type="evidence" value="ECO:0007669"/>
    <property type="project" value="UniProtKB-UniRule"/>
</dbReference>
<dbReference type="CDD" id="cd06572">
    <property type="entry name" value="Histidinol_dh"/>
    <property type="match status" value="1"/>
</dbReference>
<dbReference type="PANTHER" id="PTHR21256:SF2">
    <property type="entry name" value="HISTIDINE BIOSYNTHESIS TRIFUNCTIONAL PROTEIN"/>
    <property type="match status" value="1"/>
</dbReference>
<comment type="cofactor">
    <cofactor evidence="5 9">
        <name>Zn(2+)</name>
        <dbReference type="ChEBI" id="CHEBI:29105"/>
    </cofactor>
    <text evidence="5 9">Binds 1 zinc ion per subunit.</text>
</comment>
<dbReference type="Proteomes" id="UP000245168">
    <property type="component" value="Unassembled WGS sequence"/>
</dbReference>
<evidence type="ECO:0000256" key="4">
    <source>
        <dbReference type="ARBA" id="ARBA00023002"/>
    </source>
</evidence>
<dbReference type="GO" id="GO:0005829">
    <property type="term" value="C:cytosol"/>
    <property type="evidence" value="ECO:0007669"/>
    <property type="project" value="TreeGrafter"/>
</dbReference>
<feature type="binding site" evidence="5 9">
    <location>
        <position position="260"/>
    </location>
    <ligand>
        <name>Zn(2+)</name>
        <dbReference type="ChEBI" id="CHEBI:29105"/>
    </ligand>
</feature>
<dbReference type="InterPro" id="IPR001692">
    <property type="entry name" value="Histidinol_DH_CS"/>
</dbReference>
<evidence type="ECO:0000256" key="8">
    <source>
        <dbReference type="PIRSR" id="PIRSR000099-3"/>
    </source>
</evidence>
<feature type="binding site" evidence="5 8">
    <location>
        <position position="415"/>
    </location>
    <ligand>
        <name>substrate</name>
    </ligand>
</feature>
<dbReference type="NCBIfam" id="TIGR00069">
    <property type="entry name" value="hisD"/>
    <property type="match status" value="1"/>
</dbReference>
<reference evidence="12" key="1">
    <citation type="submission" date="2018-05" db="EMBL/GenBank/DDBJ databases">
        <authorList>
            <person name="Liu B.-T."/>
        </authorList>
    </citation>
    <scope>NUCLEOTIDE SEQUENCE [LARGE SCALE GENOMIC DNA]</scope>
    <source>
        <strain evidence="12">WD6-1</strain>
    </source>
</reference>
<dbReference type="PANTHER" id="PTHR21256">
    <property type="entry name" value="HISTIDINOL DEHYDROGENASE HDH"/>
    <property type="match status" value="1"/>
</dbReference>
<evidence type="ECO:0000256" key="6">
    <source>
        <dbReference type="PIRNR" id="PIRNR000099"/>
    </source>
</evidence>
<keyword evidence="3 5" id="KW-0862">Zinc</keyword>
<dbReference type="PRINTS" id="PR00083">
    <property type="entry name" value="HOLDHDRGNASE"/>
</dbReference>
<dbReference type="UniPathway" id="UPA00031">
    <property type="reaction ID" value="UER00014"/>
</dbReference>
<feature type="binding site" evidence="5 8">
    <location>
        <position position="263"/>
    </location>
    <ligand>
        <name>substrate</name>
    </ligand>
</feature>
<evidence type="ECO:0000256" key="10">
    <source>
        <dbReference type="RuleBase" id="RU004175"/>
    </source>
</evidence>
<feature type="binding site" evidence="5 8">
    <location>
        <position position="238"/>
    </location>
    <ligand>
        <name>substrate</name>
    </ligand>
</feature>
<dbReference type="EC" id="1.1.1.23" evidence="5"/>
<keyword evidence="12" id="KW-1185">Reference proteome</keyword>
<organism evidence="11 12">
    <name type="scientific">Marinicauda salina</name>
    <dbReference type="NCBI Taxonomy" id="2135793"/>
    <lineage>
        <taxon>Bacteria</taxon>
        <taxon>Pseudomonadati</taxon>
        <taxon>Pseudomonadota</taxon>
        <taxon>Alphaproteobacteria</taxon>
        <taxon>Maricaulales</taxon>
        <taxon>Maricaulaceae</taxon>
        <taxon>Marinicauda</taxon>
    </lineage>
</organism>
<evidence type="ECO:0000256" key="1">
    <source>
        <dbReference type="ARBA" id="ARBA00010178"/>
    </source>
</evidence>
<evidence type="ECO:0000256" key="3">
    <source>
        <dbReference type="ARBA" id="ARBA00022833"/>
    </source>
</evidence>
<dbReference type="Gene3D" id="3.40.50.1980">
    <property type="entry name" value="Nitrogenase molybdenum iron protein domain"/>
    <property type="match status" value="2"/>
</dbReference>
<feature type="binding site" evidence="5 8">
    <location>
        <position position="260"/>
    </location>
    <ligand>
        <name>substrate</name>
    </ligand>
</feature>
<feature type="active site" description="Proton acceptor" evidence="5 7">
    <location>
        <position position="327"/>
    </location>
</feature>
<comment type="catalytic activity">
    <reaction evidence="5">
        <text>L-histidinol + 2 NAD(+) + H2O = L-histidine + 2 NADH + 3 H(+)</text>
        <dbReference type="Rhea" id="RHEA:20641"/>
        <dbReference type="ChEBI" id="CHEBI:15377"/>
        <dbReference type="ChEBI" id="CHEBI:15378"/>
        <dbReference type="ChEBI" id="CHEBI:57540"/>
        <dbReference type="ChEBI" id="CHEBI:57595"/>
        <dbReference type="ChEBI" id="CHEBI:57699"/>
        <dbReference type="ChEBI" id="CHEBI:57945"/>
        <dbReference type="EC" id="1.1.1.23"/>
    </reaction>
</comment>
<dbReference type="Pfam" id="PF00815">
    <property type="entry name" value="Histidinol_dh"/>
    <property type="match status" value="1"/>
</dbReference>
<feature type="binding site" evidence="5 9">
    <location>
        <position position="263"/>
    </location>
    <ligand>
        <name>Zn(2+)</name>
        <dbReference type="ChEBI" id="CHEBI:29105"/>
    </ligand>
</feature>
<protein>
    <recommendedName>
        <fullName evidence="5">Histidinol dehydrogenase</fullName>
        <shortName evidence="5">HDH</shortName>
        <ecNumber evidence="5">1.1.1.23</ecNumber>
    </recommendedName>
</protein>
<name>A0A2U2BV87_9PROT</name>
<dbReference type="GO" id="GO:0051287">
    <property type="term" value="F:NAD binding"/>
    <property type="evidence" value="ECO:0007669"/>
    <property type="project" value="InterPro"/>
</dbReference>
<feature type="binding site" evidence="5 9">
    <location>
        <position position="420"/>
    </location>
    <ligand>
        <name>Zn(2+)</name>
        <dbReference type="ChEBI" id="CHEBI:29105"/>
    </ligand>
</feature>
<evidence type="ECO:0000256" key="5">
    <source>
        <dbReference type="HAMAP-Rule" id="MF_01024"/>
    </source>
</evidence>
<evidence type="ECO:0000256" key="2">
    <source>
        <dbReference type="ARBA" id="ARBA00022723"/>
    </source>
</evidence>
<keyword evidence="5" id="KW-0028">Amino-acid biosynthesis</keyword>
<dbReference type="PROSITE" id="PS00611">
    <property type="entry name" value="HISOL_DEHYDROGENASE"/>
    <property type="match status" value="1"/>
</dbReference>
<dbReference type="Gene3D" id="1.20.5.1300">
    <property type="match status" value="1"/>
</dbReference>
<dbReference type="GO" id="GO:0000105">
    <property type="term" value="P:L-histidine biosynthetic process"/>
    <property type="evidence" value="ECO:0007669"/>
    <property type="project" value="UniProtKB-UniRule"/>
</dbReference>
<comment type="similarity">
    <text evidence="1 5 6 10">Belongs to the histidinol dehydrogenase family.</text>
</comment>
<keyword evidence="5" id="KW-0520">NAD</keyword>
<dbReference type="PIRSF" id="PIRSF000099">
    <property type="entry name" value="Histidinol_dh"/>
    <property type="match status" value="1"/>
</dbReference>
<keyword evidence="2 5" id="KW-0479">Metal-binding</keyword>
<dbReference type="InterPro" id="IPR016161">
    <property type="entry name" value="Ald_DH/histidinol_DH"/>
</dbReference>
<feature type="binding site" evidence="5 8">
    <location>
        <position position="361"/>
    </location>
    <ligand>
        <name>substrate</name>
    </ligand>
</feature>
<gene>
    <name evidence="5 11" type="primary">hisD</name>
    <name evidence="11" type="ORF">DDZ18_04990</name>
</gene>
<evidence type="ECO:0000313" key="12">
    <source>
        <dbReference type="Proteomes" id="UP000245168"/>
    </source>
</evidence>
<proteinExistence type="inferred from homology"/>
<comment type="caution">
    <text evidence="11">The sequence shown here is derived from an EMBL/GenBank/DDBJ whole genome shotgun (WGS) entry which is preliminary data.</text>
</comment>
<dbReference type="InterPro" id="IPR022695">
    <property type="entry name" value="Histidinol_DH_monofunct"/>
</dbReference>
<evidence type="ECO:0000313" key="11">
    <source>
        <dbReference type="EMBL" id="PWE17933.1"/>
    </source>
</evidence>
<accession>A0A2U2BV87</accession>
<feature type="binding site" evidence="5 8">
    <location>
        <position position="420"/>
    </location>
    <ligand>
        <name>substrate</name>
    </ligand>
</feature>
<comment type="pathway">
    <text evidence="5">Amino-acid biosynthesis; L-histidine biosynthesis; L-histidine from 5-phospho-alpha-D-ribose 1-diphosphate: step 9/9.</text>
</comment>
<dbReference type="HAMAP" id="MF_01024">
    <property type="entry name" value="HisD"/>
    <property type="match status" value="1"/>
</dbReference>
<dbReference type="AlphaFoldDB" id="A0A2U2BV87"/>
<dbReference type="GO" id="GO:0008270">
    <property type="term" value="F:zinc ion binding"/>
    <property type="evidence" value="ECO:0007669"/>
    <property type="project" value="UniProtKB-UniRule"/>
</dbReference>
<feature type="active site" description="Proton acceptor" evidence="5 7">
    <location>
        <position position="328"/>
    </location>
</feature>